<sequence>MKTNTQQQNSACAAMTLMGIVLCTLLLCASLHANTQSPTLKNIQLAYFIGYHSYTRNPGINPVPAPQVIKGAHWTQWQSTGNYCQKKCLVDDWTGLIIQCQRRC</sequence>
<dbReference type="PATRIC" id="fig|45076.6.peg.2425"/>
<keyword evidence="1" id="KW-0732">Signal</keyword>
<dbReference type="AlphaFoldDB" id="A0A0W1A6I6"/>
<organism evidence="2 3">
    <name type="scientific">Legionella worsleiensis</name>
    <dbReference type="NCBI Taxonomy" id="45076"/>
    <lineage>
        <taxon>Bacteria</taxon>
        <taxon>Pseudomonadati</taxon>
        <taxon>Pseudomonadota</taxon>
        <taxon>Gammaproteobacteria</taxon>
        <taxon>Legionellales</taxon>
        <taxon>Legionellaceae</taxon>
        <taxon>Legionella</taxon>
    </lineage>
</organism>
<feature type="signal peptide" evidence="1">
    <location>
        <begin position="1"/>
        <end position="33"/>
    </location>
</feature>
<gene>
    <name evidence="2" type="ORF">Lwor_2213</name>
</gene>
<dbReference type="RefSeq" id="WP_058493971.1">
    <property type="nucleotide sequence ID" value="NZ_CBCRUR010000008.1"/>
</dbReference>
<name>A0A0W1A6I6_9GAMM</name>
<dbReference type="OrthoDB" id="5653145at2"/>
<dbReference type="EMBL" id="LNZC01000027">
    <property type="protein sequence ID" value="KTD76988.1"/>
    <property type="molecule type" value="Genomic_DNA"/>
</dbReference>
<feature type="chain" id="PRO_5006919424" evidence="1">
    <location>
        <begin position="34"/>
        <end position="104"/>
    </location>
</feature>
<reference evidence="2 3" key="1">
    <citation type="submission" date="2015-11" db="EMBL/GenBank/DDBJ databases">
        <title>Genomic analysis of 38 Legionella species identifies large and diverse effector repertoires.</title>
        <authorList>
            <person name="Burstein D."/>
            <person name="Amaro F."/>
            <person name="Zusman T."/>
            <person name="Lifshitz Z."/>
            <person name="Cohen O."/>
            <person name="Gilbert J.A."/>
            <person name="Pupko T."/>
            <person name="Shuman H.A."/>
            <person name="Segal G."/>
        </authorList>
    </citation>
    <scope>NUCLEOTIDE SEQUENCE [LARGE SCALE GENOMIC DNA]</scope>
    <source>
        <strain evidence="2 3">ATCC 49508</strain>
    </source>
</reference>
<protein>
    <submittedName>
        <fullName evidence="2">Uncharacterized protein</fullName>
    </submittedName>
</protein>
<accession>A0A0W1A6I6</accession>
<evidence type="ECO:0000313" key="2">
    <source>
        <dbReference type="EMBL" id="KTD76988.1"/>
    </source>
</evidence>
<proteinExistence type="predicted"/>
<evidence type="ECO:0000256" key="1">
    <source>
        <dbReference type="SAM" id="SignalP"/>
    </source>
</evidence>
<evidence type="ECO:0000313" key="3">
    <source>
        <dbReference type="Proteomes" id="UP000054662"/>
    </source>
</evidence>
<keyword evidence="3" id="KW-1185">Reference proteome</keyword>
<comment type="caution">
    <text evidence="2">The sequence shown here is derived from an EMBL/GenBank/DDBJ whole genome shotgun (WGS) entry which is preliminary data.</text>
</comment>
<dbReference type="Proteomes" id="UP000054662">
    <property type="component" value="Unassembled WGS sequence"/>
</dbReference>